<evidence type="ECO:0000313" key="10">
    <source>
        <dbReference type="EMBL" id="KAG6666288.1"/>
    </source>
</evidence>
<evidence type="ECO:0000256" key="8">
    <source>
        <dbReference type="SAM" id="MobiDB-lite"/>
    </source>
</evidence>
<evidence type="ECO:0000256" key="4">
    <source>
        <dbReference type="ARBA" id="ARBA00022525"/>
    </source>
</evidence>
<feature type="region of interest" description="Disordered" evidence="8">
    <location>
        <begin position="30"/>
        <end position="182"/>
    </location>
</feature>
<dbReference type="EMBL" id="CM031809">
    <property type="protein sequence ID" value="KAG6666288.1"/>
    <property type="molecule type" value="Genomic_DNA"/>
</dbReference>
<feature type="compositionally biased region" description="Basic and acidic residues" evidence="8">
    <location>
        <begin position="40"/>
        <end position="52"/>
    </location>
</feature>
<keyword evidence="7" id="KW-0379">Hydroxylation</keyword>
<dbReference type="InterPro" id="IPR033250">
    <property type="entry name" value="CEP"/>
</dbReference>
<reference evidence="10" key="1">
    <citation type="submission" date="2020-12" db="EMBL/GenBank/DDBJ databases">
        <title>WGS assembly of Carya illinoinensis cv. Pawnee.</title>
        <authorList>
            <person name="Platts A."/>
            <person name="Shu S."/>
            <person name="Wright S."/>
            <person name="Barry K."/>
            <person name="Edger P."/>
            <person name="Pires J.C."/>
            <person name="Schmutz J."/>
        </authorList>
    </citation>
    <scope>NUCLEOTIDE SEQUENCE</scope>
    <source>
        <tissue evidence="10">Leaf</tissue>
    </source>
</reference>
<evidence type="ECO:0000256" key="6">
    <source>
        <dbReference type="ARBA" id="ARBA00022729"/>
    </source>
</evidence>
<accession>A0A8T1RGZ2</accession>
<evidence type="ECO:0000256" key="1">
    <source>
        <dbReference type="ARBA" id="ARBA00004271"/>
    </source>
</evidence>
<dbReference type="GO" id="GO:1902025">
    <property type="term" value="P:nitrate import"/>
    <property type="evidence" value="ECO:0007669"/>
    <property type="project" value="TreeGrafter"/>
</dbReference>
<dbReference type="OrthoDB" id="1180806at2759"/>
<feature type="compositionally biased region" description="Polar residues" evidence="8">
    <location>
        <begin position="81"/>
        <end position="93"/>
    </location>
</feature>
<comment type="similarity">
    <text evidence="2">Belongs to the C-terminally encoded plant signaling peptide (CEP) family.</text>
</comment>
<evidence type="ECO:0000313" key="11">
    <source>
        <dbReference type="EMBL" id="KAG6729277.1"/>
    </source>
</evidence>
<dbReference type="AlphaFoldDB" id="A0A8T1RGZ2"/>
<evidence type="ECO:0008006" key="13">
    <source>
        <dbReference type="Google" id="ProtNLM"/>
    </source>
</evidence>
<keyword evidence="12" id="KW-1185">Reference proteome</keyword>
<name>A0A8T1RGZ2_CARIL</name>
<evidence type="ECO:0000313" key="12">
    <source>
        <dbReference type="Proteomes" id="UP000811609"/>
    </source>
</evidence>
<feature type="signal peptide" evidence="9">
    <location>
        <begin position="1"/>
        <end position="22"/>
    </location>
</feature>
<dbReference type="GO" id="GO:0048364">
    <property type="term" value="P:root development"/>
    <property type="evidence" value="ECO:0007669"/>
    <property type="project" value="InterPro"/>
</dbReference>
<organism evidence="10 12">
    <name type="scientific">Carya illinoinensis</name>
    <name type="common">Pecan</name>
    <dbReference type="NCBI Taxonomy" id="32201"/>
    <lineage>
        <taxon>Eukaryota</taxon>
        <taxon>Viridiplantae</taxon>
        <taxon>Streptophyta</taxon>
        <taxon>Embryophyta</taxon>
        <taxon>Tracheophyta</taxon>
        <taxon>Spermatophyta</taxon>
        <taxon>Magnoliopsida</taxon>
        <taxon>eudicotyledons</taxon>
        <taxon>Gunneridae</taxon>
        <taxon>Pentapetalae</taxon>
        <taxon>rosids</taxon>
        <taxon>fabids</taxon>
        <taxon>Fagales</taxon>
        <taxon>Juglandaceae</taxon>
        <taxon>Carya</taxon>
    </lineage>
</organism>
<dbReference type="GO" id="GO:0006995">
    <property type="term" value="P:cellular response to nitrogen starvation"/>
    <property type="evidence" value="ECO:0007669"/>
    <property type="project" value="UniProtKB-ARBA"/>
</dbReference>
<dbReference type="GO" id="GO:0048046">
    <property type="term" value="C:apoplast"/>
    <property type="evidence" value="ECO:0007669"/>
    <property type="project" value="UniProtKB-SubCell"/>
</dbReference>
<evidence type="ECO:0000256" key="2">
    <source>
        <dbReference type="ARBA" id="ARBA00008963"/>
    </source>
</evidence>
<comment type="caution">
    <text evidence="10">The sequence shown here is derived from an EMBL/GenBank/DDBJ whole genome shotgun (WGS) entry which is preliminary data.</text>
</comment>
<feature type="chain" id="PRO_5035945784" description="Precursor of CEP9" evidence="9">
    <location>
        <begin position="23"/>
        <end position="182"/>
    </location>
</feature>
<comment type="subcellular location">
    <subcellularLocation>
        <location evidence="1">Secreted</location>
        <location evidence="1">Extracellular space</location>
        <location evidence="1">Apoplast</location>
    </subcellularLocation>
</comment>
<reference evidence="11" key="2">
    <citation type="submission" date="2021-01" db="EMBL/GenBank/DDBJ databases">
        <authorList>
            <person name="Lovell J.T."/>
            <person name="Bentley N."/>
            <person name="Bhattarai G."/>
            <person name="Jenkins J.W."/>
            <person name="Sreedasyam A."/>
            <person name="Alarcon Y."/>
            <person name="Bock C."/>
            <person name="Boston L."/>
            <person name="Carlson J."/>
            <person name="Cervantes K."/>
            <person name="Clermont K."/>
            <person name="Krom N."/>
            <person name="Kubenka K."/>
            <person name="Mamidi S."/>
            <person name="Mattison C."/>
            <person name="Monteros M."/>
            <person name="Pisani C."/>
            <person name="Plott C."/>
            <person name="Rajasekar S."/>
            <person name="Rhein H.S."/>
            <person name="Rohla C."/>
            <person name="Song M."/>
            <person name="Hilaire R.S."/>
            <person name="Shu S."/>
            <person name="Wells L."/>
            <person name="Wang X."/>
            <person name="Webber J."/>
            <person name="Heerema R.J."/>
            <person name="Klein P."/>
            <person name="Conner P."/>
            <person name="Grauke L."/>
            <person name="Grimwood J."/>
            <person name="Schmutz J."/>
            <person name="Randall J.J."/>
        </authorList>
    </citation>
    <scope>NUCLEOTIDE SEQUENCE</scope>
    <source>
        <tissue evidence="11">Leaf</tissue>
    </source>
</reference>
<dbReference type="Proteomes" id="UP000811609">
    <property type="component" value="Chromosome 1"/>
</dbReference>
<keyword evidence="3" id="KW-0052">Apoplast</keyword>
<gene>
    <name evidence="10" type="ORF">CIPAW_01G020800</name>
    <name evidence="11" type="ORF">I3842_01G019700</name>
</gene>
<dbReference type="PANTHER" id="PTHR33348">
    <property type="entry name" value="PRECURSOR OF CEP5"/>
    <property type="match status" value="1"/>
</dbReference>
<dbReference type="Proteomes" id="UP000811246">
    <property type="component" value="Chromosome 1"/>
</dbReference>
<sequence>MEKVQAMYKCVILLALVAFHEALVIQGRQIKSTKQKQYRSPRDDLHAGSSRETRKRGSKTAAMISSFDSAAPHDQYDPKTTYASHIPSTVDQSVTRKKEASIPPMKTNYSFSFHDSETTPGNSPGVGHSFQNQEANVESKARAKGKGVRHSLTGFKDNYQPTAPGHSPGVGHVFQSKNEEPN</sequence>
<evidence type="ECO:0000256" key="5">
    <source>
        <dbReference type="ARBA" id="ARBA00022702"/>
    </source>
</evidence>
<evidence type="ECO:0000256" key="9">
    <source>
        <dbReference type="SAM" id="SignalP"/>
    </source>
</evidence>
<evidence type="ECO:0000256" key="7">
    <source>
        <dbReference type="ARBA" id="ARBA00023278"/>
    </source>
</evidence>
<feature type="compositionally biased region" description="Polar residues" evidence="8">
    <location>
        <begin position="107"/>
        <end position="122"/>
    </location>
</feature>
<keyword evidence="4" id="KW-0964">Secreted</keyword>
<keyword evidence="5" id="KW-0372">Hormone</keyword>
<dbReference type="GO" id="GO:0005179">
    <property type="term" value="F:hormone activity"/>
    <property type="evidence" value="ECO:0007669"/>
    <property type="project" value="UniProtKB-KW"/>
</dbReference>
<keyword evidence="6 9" id="KW-0732">Signal</keyword>
<dbReference type="EMBL" id="CM031825">
    <property type="protein sequence ID" value="KAG6729277.1"/>
    <property type="molecule type" value="Genomic_DNA"/>
</dbReference>
<proteinExistence type="inferred from homology"/>
<dbReference type="GO" id="GO:1901371">
    <property type="term" value="P:regulation of leaf morphogenesis"/>
    <property type="evidence" value="ECO:0007669"/>
    <property type="project" value="TreeGrafter"/>
</dbReference>
<evidence type="ECO:0000256" key="3">
    <source>
        <dbReference type="ARBA" id="ARBA00022523"/>
    </source>
</evidence>
<protein>
    <recommendedName>
        <fullName evidence="13">Precursor of CEP9</fullName>
    </recommendedName>
</protein>
<dbReference type="PANTHER" id="PTHR33348:SF44">
    <property type="entry name" value="PRECURSOR OF CEP6"/>
    <property type="match status" value="1"/>
</dbReference>
<dbReference type="GO" id="GO:2000280">
    <property type="term" value="P:regulation of root development"/>
    <property type="evidence" value="ECO:0007669"/>
    <property type="project" value="TreeGrafter"/>
</dbReference>